<feature type="compositionally biased region" description="Basic and acidic residues" evidence="1">
    <location>
        <begin position="1"/>
        <end position="24"/>
    </location>
</feature>
<dbReference type="AlphaFoldDB" id="A0A7W9CCT2"/>
<protein>
    <submittedName>
        <fullName evidence="2">Uncharacterized protein</fullName>
    </submittedName>
</protein>
<name>A0A7W9CCT2_9MICO</name>
<organism evidence="2 3">
    <name type="scientific">Microbacterium ginsengiterrae</name>
    <dbReference type="NCBI Taxonomy" id="546115"/>
    <lineage>
        <taxon>Bacteria</taxon>
        <taxon>Bacillati</taxon>
        <taxon>Actinomycetota</taxon>
        <taxon>Actinomycetes</taxon>
        <taxon>Micrococcales</taxon>
        <taxon>Microbacteriaceae</taxon>
        <taxon>Microbacterium</taxon>
    </lineage>
</organism>
<dbReference type="RefSeq" id="WP_184284880.1">
    <property type="nucleotide sequence ID" value="NZ_BAAAPG010000001.1"/>
</dbReference>
<evidence type="ECO:0000256" key="1">
    <source>
        <dbReference type="SAM" id="MobiDB-lite"/>
    </source>
</evidence>
<sequence length="61" mass="6495">MDDHRPDPAEETRPDDFAADRTADSDGTPLGGSSATEEQLDADNEVEEDALKALNPDDPPA</sequence>
<accession>A0A7W9CCT2</accession>
<evidence type="ECO:0000313" key="3">
    <source>
        <dbReference type="Proteomes" id="UP000517712"/>
    </source>
</evidence>
<dbReference type="EMBL" id="JACHMU010000001">
    <property type="protein sequence ID" value="MBB5743221.1"/>
    <property type="molecule type" value="Genomic_DNA"/>
</dbReference>
<keyword evidence="3" id="KW-1185">Reference proteome</keyword>
<comment type="caution">
    <text evidence="2">The sequence shown here is derived from an EMBL/GenBank/DDBJ whole genome shotgun (WGS) entry which is preliminary data.</text>
</comment>
<evidence type="ECO:0000313" key="2">
    <source>
        <dbReference type="EMBL" id="MBB5743221.1"/>
    </source>
</evidence>
<feature type="compositionally biased region" description="Acidic residues" evidence="1">
    <location>
        <begin position="38"/>
        <end position="48"/>
    </location>
</feature>
<gene>
    <name evidence="2" type="ORF">HD600_001718</name>
</gene>
<feature type="region of interest" description="Disordered" evidence="1">
    <location>
        <begin position="1"/>
        <end position="61"/>
    </location>
</feature>
<proteinExistence type="predicted"/>
<dbReference type="Proteomes" id="UP000517712">
    <property type="component" value="Unassembled WGS sequence"/>
</dbReference>
<reference evidence="2 3" key="1">
    <citation type="submission" date="2020-08" db="EMBL/GenBank/DDBJ databases">
        <title>Sequencing the genomes of 1000 actinobacteria strains.</title>
        <authorList>
            <person name="Klenk H.-P."/>
        </authorList>
    </citation>
    <scope>NUCLEOTIDE SEQUENCE [LARGE SCALE GENOMIC DNA]</scope>
    <source>
        <strain evidence="2 3">DSM 24823</strain>
    </source>
</reference>